<dbReference type="EMBL" id="AKAU01000078">
    <property type="protein sequence ID" value="EIN00477.1"/>
    <property type="molecule type" value="Genomic_DNA"/>
</dbReference>
<proteinExistence type="predicted"/>
<accession>A0ABP2PRT3</accession>
<comment type="caution">
    <text evidence="1">The sequence shown here is derived from an EMBL/GenBank/DDBJ whole genome shotgun (WGS) entry which is preliminary data.</text>
</comment>
<dbReference type="Gene3D" id="3.20.20.60">
    <property type="entry name" value="Phosphoenolpyruvate-binding domains"/>
    <property type="match status" value="1"/>
</dbReference>
<dbReference type="InterPro" id="IPR039556">
    <property type="entry name" value="ICL/PEPM"/>
</dbReference>
<gene>
    <name evidence="1" type="ORF">WQE_13731</name>
</gene>
<dbReference type="InterPro" id="IPR040442">
    <property type="entry name" value="Pyrv_kinase-like_dom_sf"/>
</dbReference>
<name>A0ABP2PRT3_9BURK</name>
<dbReference type="SUPFAM" id="SSF51621">
    <property type="entry name" value="Phosphoenolpyruvate/pyruvate domain"/>
    <property type="match status" value="1"/>
</dbReference>
<dbReference type="PANTHER" id="PTHR42905:SF16">
    <property type="entry name" value="CARBOXYPHOSPHONOENOLPYRUVATE PHOSPHONOMUTASE-LIKE PROTEIN (AFU_ORTHOLOGUE AFUA_5G07230)"/>
    <property type="match status" value="1"/>
</dbReference>
<evidence type="ECO:0000313" key="1">
    <source>
        <dbReference type="EMBL" id="EIN00477.1"/>
    </source>
</evidence>
<keyword evidence="2" id="KW-1185">Reference proteome</keyword>
<dbReference type="CDD" id="cd00377">
    <property type="entry name" value="ICL_PEPM"/>
    <property type="match status" value="1"/>
</dbReference>
<sequence length="225" mass="24207">MDIPLTADADAGYGNPLNVYYTVRQFEDAGLSGVNLEDQVTPRRWGALVATEVISPAEMVRKIEAACMARRDDDFVIIVRTDAFAAEGLSATLARVRDYVAAGADVILPMGLSHDTDISSVVSAAKDVPVSISLSTHPAVGSSGFGALIDRLSGLGVRRASLPQWLSSAAVKAMTDVCDHIMTFESNRRYNDPTFPIRHFASGDVLRDLLDAEGVELIEGRLLTR</sequence>
<reference evidence="1 2" key="1">
    <citation type="journal article" date="2012" name="J. Bacteriol.">
        <title>Draft Genome Sequence of the Soil Bacterium Burkholderia terrae Strain BS001, Which Interacts with Fungal Surface Structures.</title>
        <authorList>
            <person name="Nazir R."/>
            <person name="Hansen M.A."/>
            <person name="Sorensen S."/>
            <person name="van Elsas J.D."/>
        </authorList>
    </citation>
    <scope>NUCLEOTIDE SEQUENCE [LARGE SCALE GENOMIC DNA]</scope>
    <source>
        <strain evidence="1 2">BS001</strain>
    </source>
</reference>
<evidence type="ECO:0000313" key="2">
    <source>
        <dbReference type="Proteomes" id="UP000004980"/>
    </source>
</evidence>
<dbReference type="PANTHER" id="PTHR42905">
    <property type="entry name" value="PHOSPHOENOLPYRUVATE CARBOXYLASE"/>
    <property type="match status" value="1"/>
</dbReference>
<protein>
    <submittedName>
        <fullName evidence="1">Carboxyvinyl-carboxyphosphonate phosphorylmutase</fullName>
    </submittedName>
</protein>
<dbReference type="Pfam" id="PF13714">
    <property type="entry name" value="PEP_mutase"/>
    <property type="match status" value="1"/>
</dbReference>
<organism evidence="1 2">
    <name type="scientific">Paraburkholderia hospita</name>
    <dbReference type="NCBI Taxonomy" id="169430"/>
    <lineage>
        <taxon>Bacteria</taxon>
        <taxon>Pseudomonadati</taxon>
        <taxon>Pseudomonadota</taxon>
        <taxon>Betaproteobacteria</taxon>
        <taxon>Burkholderiales</taxon>
        <taxon>Burkholderiaceae</taxon>
        <taxon>Paraburkholderia</taxon>
    </lineage>
</organism>
<dbReference type="Proteomes" id="UP000004980">
    <property type="component" value="Unassembled WGS sequence"/>
</dbReference>
<dbReference type="InterPro" id="IPR015813">
    <property type="entry name" value="Pyrv/PenolPyrv_kinase-like_dom"/>
</dbReference>